<proteinExistence type="predicted"/>
<comment type="caution">
    <text evidence="1">The sequence shown here is derived from an EMBL/GenBank/DDBJ whole genome shotgun (WGS) entry which is preliminary data.</text>
</comment>
<gene>
    <name evidence="1" type="ORF">COS18_01380</name>
</gene>
<dbReference type="AlphaFoldDB" id="A0A2M7DQB7"/>
<organism evidence="1 2">
    <name type="scientific">Candidatus Falkowbacteria bacterium CG02_land_8_20_14_3_00_36_14</name>
    <dbReference type="NCBI Taxonomy" id="1974560"/>
    <lineage>
        <taxon>Bacteria</taxon>
        <taxon>Candidatus Falkowiibacteriota</taxon>
    </lineage>
</organism>
<evidence type="ECO:0000313" key="2">
    <source>
        <dbReference type="Proteomes" id="UP000228896"/>
    </source>
</evidence>
<protein>
    <submittedName>
        <fullName evidence="1">Uncharacterized protein</fullName>
    </submittedName>
</protein>
<accession>A0A2M7DQB7</accession>
<reference evidence="2" key="1">
    <citation type="submission" date="2017-09" db="EMBL/GenBank/DDBJ databases">
        <title>Depth-based differentiation of microbial function through sediment-hosted aquifers and enrichment of novel symbionts in the deep terrestrial subsurface.</title>
        <authorList>
            <person name="Probst A.J."/>
            <person name="Ladd B."/>
            <person name="Jarett J.K."/>
            <person name="Geller-Mcgrath D.E."/>
            <person name="Sieber C.M.K."/>
            <person name="Emerson J.B."/>
            <person name="Anantharaman K."/>
            <person name="Thomas B.C."/>
            <person name="Malmstrom R."/>
            <person name="Stieglmeier M."/>
            <person name="Klingl A."/>
            <person name="Woyke T."/>
            <person name="Ryan C.M."/>
            <person name="Banfield J.F."/>
        </authorList>
    </citation>
    <scope>NUCLEOTIDE SEQUENCE [LARGE SCALE GENOMIC DNA]</scope>
</reference>
<name>A0A2M7DQB7_9BACT</name>
<dbReference type="Proteomes" id="UP000228896">
    <property type="component" value="Unassembled WGS sequence"/>
</dbReference>
<evidence type="ECO:0000313" key="1">
    <source>
        <dbReference type="EMBL" id="PIV51959.1"/>
    </source>
</evidence>
<dbReference type="EMBL" id="PETS01000024">
    <property type="protein sequence ID" value="PIV51959.1"/>
    <property type="molecule type" value="Genomic_DNA"/>
</dbReference>
<sequence>MTFEEFIKLVAPKIGPNATFDISRDARFKALENLLMEKGIASKEEIDAETEKCFGEMAENILKIPPIPLQKKDEQLQQNN</sequence>